<dbReference type="EMBL" id="FNCJ01000037">
    <property type="protein sequence ID" value="SDI83489.1"/>
    <property type="molecule type" value="Genomic_DNA"/>
</dbReference>
<feature type="compositionally biased region" description="Basic residues" evidence="1">
    <location>
        <begin position="63"/>
        <end position="75"/>
    </location>
</feature>
<sequence length="75" mass="8648">MHSTEKAKSMLYSEVSGSDQGRTAAFLARYCQKVERCAELTVQAIMDWQAFDEAARPDEKRGRIIPRRAPTRRHH</sequence>
<evidence type="ECO:0000313" key="3">
    <source>
        <dbReference type="Proteomes" id="UP000199706"/>
    </source>
</evidence>
<accession>A0A1G8NT96</accession>
<proteinExistence type="predicted"/>
<dbReference type="AlphaFoldDB" id="A0A1G8NT96"/>
<protein>
    <submittedName>
        <fullName evidence="2">Uncharacterized protein</fullName>
    </submittedName>
</protein>
<dbReference type="Proteomes" id="UP000199706">
    <property type="component" value="Unassembled WGS sequence"/>
</dbReference>
<name>A0A1G8NT96_9BURK</name>
<feature type="region of interest" description="Disordered" evidence="1">
    <location>
        <begin position="56"/>
        <end position="75"/>
    </location>
</feature>
<organism evidence="2 3">
    <name type="scientific">Paraburkholderia phenazinium</name>
    <dbReference type="NCBI Taxonomy" id="60549"/>
    <lineage>
        <taxon>Bacteria</taxon>
        <taxon>Pseudomonadati</taxon>
        <taxon>Pseudomonadota</taxon>
        <taxon>Betaproteobacteria</taxon>
        <taxon>Burkholderiales</taxon>
        <taxon>Burkholderiaceae</taxon>
        <taxon>Paraburkholderia</taxon>
    </lineage>
</organism>
<evidence type="ECO:0000256" key="1">
    <source>
        <dbReference type="SAM" id="MobiDB-lite"/>
    </source>
</evidence>
<reference evidence="2 3" key="1">
    <citation type="submission" date="2016-10" db="EMBL/GenBank/DDBJ databases">
        <authorList>
            <person name="de Groot N.N."/>
        </authorList>
    </citation>
    <scope>NUCLEOTIDE SEQUENCE [LARGE SCALE GENOMIC DNA]</scope>
    <source>
        <strain evidence="2 3">LMG 2247</strain>
    </source>
</reference>
<evidence type="ECO:0000313" key="2">
    <source>
        <dbReference type="EMBL" id="SDI83489.1"/>
    </source>
</evidence>
<gene>
    <name evidence="2" type="ORF">SAMN05216466_13721</name>
</gene>